<name>A0A6N9YMP9_9ACTN</name>
<protein>
    <submittedName>
        <fullName evidence="5">Alpha-N-acetylglucosaminidase</fullName>
    </submittedName>
</protein>
<feature type="domain" description="Alpha-N-acetylglucosaminidase N-terminal" evidence="3">
    <location>
        <begin position="14"/>
        <end position="81"/>
    </location>
</feature>
<dbReference type="Proteomes" id="UP000469185">
    <property type="component" value="Unassembled WGS sequence"/>
</dbReference>
<organism evidence="5 6">
    <name type="scientific">Phytoactinopolyspora alkaliphila</name>
    <dbReference type="NCBI Taxonomy" id="1783498"/>
    <lineage>
        <taxon>Bacteria</taxon>
        <taxon>Bacillati</taxon>
        <taxon>Actinomycetota</taxon>
        <taxon>Actinomycetes</taxon>
        <taxon>Jiangellales</taxon>
        <taxon>Jiangellaceae</taxon>
        <taxon>Phytoactinopolyspora</taxon>
    </lineage>
</organism>
<gene>
    <name evidence="5" type="ORF">G1H11_12980</name>
</gene>
<dbReference type="Gene3D" id="3.20.20.80">
    <property type="entry name" value="Glycosidases"/>
    <property type="match status" value="1"/>
</dbReference>
<evidence type="ECO:0000259" key="4">
    <source>
        <dbReference type="Pfam" id="PF12972"/>
    </source>
</evidence>
<dbReference type="Pfam" id="PF12972">
    <property type="entry name" value="NAGLU_C"/>
    <property type="match status" value="1"/>
</dbReference>
<evidence type="ECO:0000313" key="5">
    <source>
        <dbReference type="EMBL" id="NED96225.1"/>
    </source>
</evidence>
<accession>A0A6N9YMP9</accession>
<dbReference type="GO" id="GO:0016787">
    <property type="term" value="F:hydrolase activity"/>
    <property type="evidence" value="ECO:0007669"/>
    <property type="project" value="UniProtKB-KW"/>
</dbReference>
<dbReference type="InterPro" id="IPR024733">
    <property type="entry name" value="NAGLU_tim-barrel"/>
</dbReference>
<dbReference type="InterPro" id="IPR007781">
    <property type="entry name" value="NAGLU"/>
</dbReference>
<dbReference type="PANTHER" id="PTHR12872:SF1">
    <property type="entry name" value="ALPHA-N-ACETYLGLUCOSAMINIDASE"/>
    <property type="match status" value="1"/>
</dbReference>
<dbReference type="InterPro" id="IPR029018">
    <property type="entry name" value="Hex-like_dom2"/>
</dbReference>
<dbReference type="InterPro" id="IPR024240">
    <property type="entry name" value="NAGLU_N"/>
</dbReference>
<sequence length="735" mass="80891">MNCDDQQPPSWAGALRGLAARVLGSSGDSVQFESSPGPGRHYTYRASDGLLTIAASDGVSAAVALHHFLRRHCGRAVHWDTALPLPAVRLPDVPETSGRARVRDGYYLNFCTFSYTMPYWDWAQWEREIDWMALHGITMPLAATGHEAALFTAYSRLGMSGPEVREFLGGPGYLPFHYMGCLDSFAGPLSQSWIDSHQELGSRIIQRQRALGMTPVLPAFTGHVPAQLAPERVSTRNWQGFRSHVLHPNDPLFEQVGAQITRAQIELFGTDHLYAVDPFIEMPPVEAEPGFPAAMAAATLNSLVAADPEAIWLMQAWPFSYQPEFWTSQRVRAFLDAIPDDRVILADLWAEHDPQWRRLDGFAGKTWLWCALLNFGGRTEPIGDLHGVTSEIASALNSPNPPAGIGLSMEATYNNPVYFEFVADQLWSPAADVEAWLPAFVAERYGTDSERLLAAWSGLIDTVYDARGVRIFPESFTGVLTARPSYAGIATGLDDWLDTVRAEVGGLLWYRPETLVAAWDRMIDAAEDSPGLAAGPLGHDLVDIGVAVLSRVADHLYLAVLEELRRDCSTPERRVEDFLRVFSDLERLLATRAEFTVQHWEAAAARWASDDRELAVLTGNARRIVTVWSRPDTPELDDYAGRVWSGLVGGYYRKRWAAWAHGLDAAVAAGPESSVPAVELDAQLRGLAEEFLRNGPTGTPTDVQSTAAESRLLYTTYSEFASALPSAAQSQPRGA</sequence>
<evidence type="ECO:0000256" key="1">
    <source>
        <dbReference type="ARBA" id="ARBA00022801"/>
    </source>
</evidence>
<evidence type="ECO:0000313" key="6">
    <source>
        <dbReference type="Proteomes" id="UP000469185"/>
    </source>
</evidence>
<comment type="caution">
    <text evidence="5">The sequence shown here is derived from an EMBL/GenBank/DDBJ whole genome shotgun (WGS) entry which is preliminary data.</text>
</comment>
<dbReference type="Gene3D" id="3.30.379.10">
    <property type="entry name" value="Chitobiase/beta-hexosaminidase domain 2-like"/>
    <property type="match status" value="1"/>
</dbReference>
<dbReference type="Pfam" id="PF12971">
    <property type="entry name" value="NAGLU_N"/>
    <property type="match status" value="1"/>
</dbReference>
<dbReference type="EMBL" id="JAAGOB010000006">
    <property type="protein sequence ID" value="NED96225.1"/>
    <property type="molecule type" value="Genomic_DNA"/>
</dbReference>
<dbReference type="GO" id="GO:0005975">
    <property type="term" value="P:carbohydrate metabolic process"/>
    <property type="evidence" value="ECO:0007669"/>
    <property type="project" value="UniProtKB-ARBA"/>
</dbReference>
<dbReference type="InterPro" id="IPR024732">
    <property type="entry name" value="NAGLU_C"/>
</dbReference>
<proteinExistence type="predicted"/>
<dbReference type="RefSeq" id="WP_163818996.1">
    <property type="nucleotide sequence ID" value="NZ_JAAGOB010000006.1"/>
</dbReference>
<keyword evidence="6" id="KW-1185">Reference proteome</keyword>
<evidence type="ECO:0000259" key="2">
    <source>
        <dbReference type="Pfam" id="PF05089"/>
    </source>
</evidence>
<feature type="domain" description="Alpha-N-acetylglucosaminidase C-terminal" evidence="4">
    <location>
        <begin position="436"/>
        <end position="707"/>
    </location>
</feature>
<dbReference type="Gene3D" id="1.20.120.670">
    <property type="entry name" value="N-acetyl-b-d-glucoasminidase"/>
    <property type="match status" value="1"/>
</dbReference>
<dbReference type="PANTHER" id="PTHR12872">
    <property type="entry name" value="ALPHA-N-ACETYLGLUCOSAMINIDASE"/>
    <property type="match status" value="1"/>
</dbReference>
<dbReference type="AlphaFoldDB" id="A0A6N9YMP9"/>
<evidence type="ECO:0000259" key="3">
    <source>
        <dbReference type="Pfam" id="PF12971"/>
    </source>
</evidence>
<reference evidence="5 6" key="1">
    <citation type="submission" date="2020-02" db="EMBL/GenBank/DDBJ databases">
        <authorList>
            <person name="Li X.-J."/>
            <person name="Feng X.-M."/>
        </authorList>
    </citation>
    <scope>NUCLEOTIDE SEQUENCE [LARGE SCALE GENOMIC DNA]</scope>
    <source>
        <strain evidence="5 6">CGMCC 4.7225</strain>
    </source>
</reference>
<dbReference type="Pfam" id="PF05089">
    <property type="entry name" value="NAGLU"/>
    <property type="match status" value="1"/>
</dbReference>
<feature type="domain" description="Alpha-N-acetylglucosaminidase tim-barrel" evidence="2">
    <location>
        <begin position="106"/>
        <end position="428"/>
    </location>
</feature>
<keyword evidence="1" id="KW-0378">Hydrolase</keyword>